<evidence type="ECO:0000313" key="2">
    <source>
        <dbReference type="EMBL" id="TCD64618.1"/>
    </source>
</evidence>
<evidence type="ECO:0000256" key="1">
    <source>
        <dbReference type="SAM" id="MobiDB-lite"/>
    </source>
</evidence>
<gene>
    <name evidence="2" type="ORF">EIP91_003852</name>
</gene>
<feature type="region of interest" description="Disordered" evidence="1">
    <location>
        <begin position="215"/>
        <end position="246"/>
    </location>
</feature>
<organism evidence="2 3">
    <name type="scientific">Steccherinum ochraceum</name>
    <dbReference type="NCBI Taxonomy" id="92696"/>
    <lineage>
        <taxon>Eukaryota</taxon>
        <taxon>Fungi</taxon>
        <taxon>Dikarya</taxon>
        <taxon>Basidiomycota</taxon>
        <taxon>Agaricomycotina</taxon>
        <taxon>Agaricomycetes</taxon>
        <taxon>Polyporales</taxon>
        <taxon>Steccherinaceae</taxon>
        <taxon>Steccherinum</taxon>
    </lineage>
</organism>
<dbReference type="Proteomes" id="UP000292702">
    <property type="component" value="Unassembled WGS sequence"/>
</dbReference>
<dbReference type="STRING" id="92696.A0A4R0RLD4"/>
<feature type="compositionally biased region" description="Polar residues" evidence="1">
    <location>
        <begin position="216"/>
        <end position="227"/>
    </location>
</feature>
<dbReference type="AlphaFoldDB" id="A0A4R0RLD4"/>
<comment type="caution">
    <text evidence="2">The sequence shown here is derived from an EMBL/GenBank/DDBJ whole genome shotgun (WGS) entry which is preliminary data.</text>
</comment>
<evidence type="ECO:0000313" key="3">
    <source>
        <dbReference type="Proteomes" id="UP000292702"/>
    </source>
</evidence>
<feature type="region of interest" description="Disordered" evidence="1">
    <location>
        <begin position="269"/>
        <end position="291"/>
    </location>
</feature>
<feature type="compositionally biased region" description="Low complexity" evidence="1">
    <location>
        <begin position="270"/>
        <end position="282"/>
    </location>
</feature>
<protein>
    <submittedName>
        <fullName evidence="2">Uncharacterized protein</fullName>
    </submittedName>
</protein>
<dbReference type="EMBL" id="RWJN01000225">
    <property type="protein sequence ID" value="TCD64618.1"/>
    <property type="molecule type" value="Genomic_DNA"/>
</dbReference>
<name>A0A4R0RLD4_9APHY</name>
<feature type="region of interest" description="Disordered" evidence="1">
    <location>
        <begin position="1"/>
        <end position="54"/>
    </location>
</feature>
<feature type="compositionally biased region" description="Polar residues" evidence="1">
    <location>
        <begin position="28"/>
        <end position="43"/>
    </location>
</feature>
<keyword evidence="3" id="KW-1185">Reference proteome</keyword>
<reference evidence="2 3" key="1">
    <citation type="submission" date="2018-11" db="EMBL/GenBank/DDBJ databases">
        <title>Genome assembly of Steccherinum ochraceum LE-BIN_3174, the white-rot fungus of the Steccherinaceae family (The Residual Polyporoid clade, Polyporales, Basidiomycota).</title>
        <authorList>
            <person name="Fedorova T.V."/>
            <person name="Glazunova O.A."/>
            <person name="Landesman E.O."/>
            <person name="Moiseenko K.V."/>
            <person name="Psurtseva N.V."/>
            <person name="Savinova O.S."/>
            <person name="Shakhova N.V."/>
            <person name="Tyazhelova T.V."/>
            <person name="Vasina D.V."/>
        </authorList>
    </citation>
    <scope>NUCLEOTIDE SEQUENCE [LARGE SCALE GENOMIC DNA]</scope>
    <source>
        <strain evidence="2 3">LE-BIN_3174</strain>
    </source>
</reference>
<sequence length="291" mass="31937">MAQHSNSHFRHIRPRPPLAPPRIPDNSLWPSSPLILQQPTPISSVAGRDTPSPIISNPDNDVQWISRSSHNSNTIVPPLQVQENAENIVARQAWTVRHPDFRANGGEDVENFKHNGPCARASTPLANAPTSFGMPAATEAGPQQEVEQSMHSIGEMAVKVLQQQLDGMARAQEDMAAYIRGLEGTLHRMMADATQEMRLMQGVLQYLLEVDKENLEQAQRSSRTSSPRYMHPAPFAAKPHARPRSSMPGGCFDRHDMFVRSQVPEFGMASRSSYGSTSPTSSFAGSLATPS</sequence>
<proteinExistence type="predicted"/>
<accession>A0A4R0RLD4</accession>